<keyword evidence="2" id="KW-1185">Reference proteome</keyword>
<accession>A0A2G1VJ91</accession>
<proteinExistence type="predicted"/>
<dbReference type="EMBL" id="NTFI01000001">
    <property type="protein sequence ID" value="PHQ26784.1"/>
    <property type="molecule type" value="Genomic_DNA"/>
</dbReference>
<dbReference type="SUPFAM" id="SSF53756">
    <property type="entry name" value="UDP-Glycosyltransferase/glycogen phosphorylase"/>
    <property type="match status" value="1"/>
</dbReference>
<name>A0A2G1VJ91_9GAMM</name>
<evidence type="ECO:0000313" key="2">
    <source>
        <dbReference type="Proteomes" id="UP000229044"/>
    </source>
</evidence>
<reference evidence="1 2" key="1">
    <citation type="submission" date="2017-09" db="EMBL/GenBank/DDBJ databases">
        <title>The draft genome sequences of Marinobacter guineae M3B.</title>
        <authorList>
            <person name="Cao J."/>
        </authorList>
    </citation>
    <scope>NUCLEOTIDE SEQUENCE [LARGE SCALE GENOMIC DNA]</scope>
    <source>
        <strain evidence="1 2">M3B</strain>
    </source>
</reference>
<protein>
    <recommendedName>
        <fullName evidence="3">Glycosyl transferase family 1 domain-containing protein</fullName>
    </recommendedName>
</protein>
<dbReference type="AlphaFoldDB" id="A0A2G1VJ91"/>
<evidence type="ECO:0000313" key="1">
    <source>
        <dbReference type="EMBL" id="PHQ26784.1"/>
    </source>
</evidence>
<organism evidence="1 2">
    <name type="scientific">Marinobacter guineae</name>
    <dbReference type="NCBI Taxonomy" id="432303"/>
    <lineage>
        <taxon>Bacteria</taxon>
        <taxon>Pseudomonadati</taxon>
        <taxon>Pseudomonadota</taxon>
        <taxon>Gammaproteobacteria</taxon>
        <taxon>Pseudomonadales</taxon>
        <taxon>Marinobacteraceae</taxon>
        <taxon>Marinobacter</taxon>
    </lineage>
</organism>
<evidence type="ECO:0008006" key="3">
    <source>
        <dbReference type="Google" id="ProtNLM"/>
    </source>
</evidence>
<dbReference type="Gene3D" id="3.40.50.2000">
    <property type="entry name" value="Glycogen Phosphorylase B"/>
    <property type="match status" value="1"/>
</dbReference>
<comment type="caution">
    <text evidence="1">The sequence shown here is derived from an EMBL/GenBank/DDBJ whole genome shotgun (WGS) entry which is preliminary data.</text>
</comment>
<dbReference type="Proteomes" id="UP000229044">
    <property type="component" value="Unassembled WGS sequence"/>
</dbReference>
<gene>
    <name evidence="1" type="ORF">CLH62_04150</name>
</gene>
<sequence>MFDRLLKELETIKFEVQLYKTDNISGKSRVILWLKLLSLATRDFIKILRYDVDLVSIQFFSVRNYLVSIMLAVFRVNYSISFWGSDYVSLSKRKYPFIKFILKNSKFLSFNNRDYMAECERVFSNVTKICELRFGLGLLDDIDDIVLSESSEAGVAERKKVMIGTNASPNQQHLKLIEVLDSHCELLNDFEFVFHMSYGDRRNRELVKTRLRDANFKSKVDESFYTGAELAQFRLKTDILVQLQENDALSGAMQETIYAGGVVITGSWLPYDLLRDRGISWIEVDTLNDLSDALIKAKGYRPDVNRNREIIRSVSSWKKIVIEWAEAFRSTSGIKTES</sequence>